<dbReference type="Proteomes" id="UP000829398">
    <property type="component" value="Chromosome 5"/>
</dbReference>
<name>A0ACB8K7R4_CITSI</name>
<accession>A0ACB8K7R4</accession>
<evidence type="ECO:0000313" key="2">
    <source>
        <dbReference type="Proteomes" id="UP000829398"/>
    </source>
</evidence>
<keyword evidence="2" id="KW-1185">Reference proteome</keyword>
<organism evidence="1 2">
    <name type="scientific">Citrus sinensis</name>
    <name type="common">Sweet orange</name>
    <name type="synonym">Citrus aurantium var. sinensis</name>
    <dbReference type="NCBI Taxonomy" id="2711"/>
    <lineage>
        <taxon>Eukaryota</taxon>
        <taxon>Viridiplantae</taxon>
        <taxon>Streptophyta</taxon>
        <taxon>Embryophyta</taxon>
        <taxon>Tracheophyta</taxon>
        <taxon>Spermatophyta</taxon>
        <taxon>Magnoliopsida</taxon>
        <taxon>eudicotyledons</taxon>
        <taxon>Gunneridae</taxon>
        <taxon>Pentapetalae</taxon>
        <taxon>rosids</taxon>
        <taxon>malvids</taxon>
        <taxon>Sapindales</taxon>
        <taxon>Rutaceae</taxon>
        <taxon>Aurantioideae</taxon>
        <taxon>Citrus</taxon>
    </lineage>
</organism>
<dbReference type="EMBL" id="CM039174">
    <property type="protein sequence ID" value="KAH9750421.1"/>
    <property type="molecule type" value="Genomic_DNA"/>
</dbReference>
<proteinExistence type="predicted"/>
<comment type="caution">
    <text evidence="1">The sequence shown here is derived from an EMBL/GenBank/DDBJ whole genome shotgun (WGS) entry which is preliminary data.</text>
</comment>
<evidence type="ECO:0000313" key="1">
    <source>
        <dbReference type="EMBL" id="KAH9750421.1"/>
    </source>
</evidence>
<reference evidence="2" key="1">
    <citation type="journal article" date="2023" name="Hortic. Res.">
        <title>A chromosome-level phased genome enabling allele-level studies in sweet orange: a case study on citrus Huanglongbing tolerance.</title>
        <authorList>
            <person name="Wu B."/>
            <person name="Yu Q."/>
            <person name="Deng Z."/>
            <person name="Duan Y."/>
            <person name="Luo F."/>
            <person name="Gmitter F. Jr."/>
        </authorList>
    </citation>
    <scope>NUCLEOTIDE SEQUENCE [LARGE SCALE GENOMIC DNA]</scope>
    <source>
        <strain evidence="2">cv. Valencia</strain>
    </source>
</reference>
<gene>
    <name evidence="1" type="ORF">KPL71_013874</name>
</gene>
<protein>
    <submittedName>
        <fullName evidence="1">Zf-RVT domain-containing protein</fullName>
    </submittedName>
</protein>
<sequence length="240" mass="28426">MLSWGLRWKIGDGRHVSVHNRIWIQNFGWFRTVPCSNLQYDAVVADFINESEQWKEDEIAQNFLKEVSEEILRIALPRTPQQDTLIWRFDKHGKYSVKSGYQLAVKDNFKNDPSCSDSSKSRWDVIWSNEIPEKVKIFMWRAAKNLLPTASNLWKKKIVLEPMCLRCGCKCEDVAHALLECKSARRVWKRTVFYEDIKLMAHQDMLSVIQEVAVKRRKEDRELIIAIFWAIWHSRNLLIF</sequence>